<feature type="non-terminal residue" evidence="2">
    <location>
        <position position="1"/>
    </location>
</feature>
<accession>A0A383DSP4</accession>
<dbReference type="EMBL" id="UINC01219869">
    <property type="protein sequence ID" value="SVE47537.1"/>
    <property type="molecule type" value="Genomic_DNA"/>
</dbReference>
<evidence type="ECO:0000259" key="1">
    <source>
        <dbReference type="Pfam" id="PF18962"/>
    </source>
</evidence>
<feature type="domain" description="Secretion system C-terminal sorting" evidence="1">
    <location>
        <begin position="160"/>
        <end position="233"/>
    </location>
</feature>
<feature type="non-terminal residue" evidence="2">
    <location>
        <position position="234"/>
    </location>
</feature>
<gene>
    <name evidence="2" type="ORF">METZ01_LOCUS500391</name>
</gene>
<sequence>TELEPGQGYWVRSAGEGDITISAGMRANRREYINHLEDASTLVVNGQTLYFGMDVPDDKKLSYSLPPKPPPGAFDVRFSGDWKYSIDGGEIQLMSTVPTLPVSYNVIDGEEWILTHSDKGIELPLNGFGLLEIPGDISSIVLTRRVEEILPGAFNLKQNYPNPFNPVTEIKYEIPAEGLVSLKVFNILGEEVAVLVNERQSQGNYTATFSAGILPSGVYVYTLESGGYTSVKKC</sequence>
<dbReference type="AlphaFoldDB" id="A0A383DSP4"/>
<evidence type="ECO:0000313" key="2">
    <source>
        <dbReference type="EMBL" id="SVE47537.1"/>
    </source>
</evidence>
<dbReference type="Pfam" id="PF18962">
    <property type="entry name" value="Por_Secre_tail"/>
    <property type="match status" value="1"/>
</dbReference>
<reference evidence="2" key="1">
    <citation type="submission" date="2018-05" db="EMBL/GenBank/DDBJ databases">
        <authorList>
            <person name="Lanie J.A."/>
            <person name="Ng W.-L."/>
            <person name="Kazmierczak K.M."/>
            <person name="Andrzejewski T.M."/>
            <person name="Davidsen T.M."/>
            <person name="Wayne K.J."/>
            <person name="Tettelin H."/>
            <person name="Glass J.I."/>
            <person name="Rusch D."/>
            <person name="Podicherti R."/>
            <person name="Tsui H.-C.T."/>
            <person name="Winkler M.E."/>
        </authorList>
    </citation>
    <scope>NUCLEOTIDE SEQUENCE</scope>
</reference>
<organism evidence="2">
    <name type="scientific">marine metagenome</name>
    <dbReference type="NCBI Taxonomy" id="408172"/>
    <lineage>
        <taxon>unclassified sequences</taxon>
        <taxon>metagenomes</taxon>
        <taxon>ecological metagenomes</taxon>
    </lineage>
</organism>
<protein>
    <recommendedName>
        <fullName evidence="1">Secretion system C-terminal sorting domain-containing protein</fullName>
    </recommendedName>
</protein>
<dbReference type="InterPro" id="IPR026444">
    <property type="entry name" value="Secre_tail"/>
</dbReference>
<dbReference type="NCBIfam" id="TIGR04183">
    <property type="entry name" value="Por_Secre_tail"/>
    <property type="match status" value="1"/>
</dbReference>
<name>A0A383DSP4_9ZZZZ</name>
<proteinExistence type="predicted"/>